<dbReference type="Proteomes" id="UP001058072">
    <property type="component" value="Chromosome"/>
</dbReference>
<evidence type="ECO:0000259" key="3">
    <source>
        <dbReference type="Pfam" id="PF14512"/>
    </source>
</evidence>
<dbReference type="InterPro" id="IPR000415">
    <property type="entry name" value="Nitroreductase-like"/>
</dbReference>
<organism evidence="4 5">
    <name type="scientific">Turicibacter bilis</name>
    <dbReference type="NCBI Taxonomy" id="2735723"/>
    <lineage>
        <taxon>Bacteria</taxon>
        <taxon>Bacillati</taxon>
        <taxon>Bacillota</taxon>
        <taxon>Erysipelotrichia</taxon>
        <taxon>Erysipelotrichales</taxon>
        <taxon>Turicibacteraceae</taxon>
        <taxon>Turicibacter</taxon>
    </lineage>
</organism>
<dbReference type="RefSeq" id="WP_212725221.1">
    <property type="nucleotide sequence ID" value="NZ_CP071250.1"/>
</dbReference>
<feature type="domain" description="Putative nitroreductase TM1586" evidence="3">
    <location>
        <begin position="2"/>
        <end position="213"/>
    </location>
</feature>
<evidence type="ECO:0000313" key="5">
    <source>
        <dbReference type="Proteomes" id="UP001058072"/>
    </source>
</evidence>
<keyword evidence="2" id="KW-0560">Oxidoreductase</keyword>
<dbReference type="Pfam" id="PF14512">
    <property type="entry name" value="TM1586_NiRdase"/>
    <property type="match status" value="1"/>
</dbReference>
<dbReference type="InterPro" id="IPR029478">
    <property type="entry name" value="TM1586_NiRdase"/>
</dbReference>
<dbReference type="PANTHER" id="PTHR43673">
    <property type="entry name" value="NAD(P)H NITROREDUCTASE YDGI-RELATED"/>
    <property type="match status" value="1"/>
</dbReference>
<evidence type="ECO:0000256" key="2">
    <source>
        <dbReference type="ARBA" id="ARBA00023002"/>
    </source>
</evidence>
<accession>A0A9Q9CH78</accession>
<dbReference type="PANTHER" id="PTHR43673:SF10">
    <property type="entry name" value="NADH DEHYDROGENASE_NAD(P)H NITROREDUCTASE XCC3605-RELATED"/>
    <property type="match status" value="1"/>
</dbReference>
<dbReference type="GO" id="GO:0016491">
    <property type="term" value="F:oxidoreductase activity"/>
    <property type="evidence" value="ECO:0007669"/>
    <property type="project" value="UniProtKB-KW"/>
</dbReference>
<gene>
    <name evidence="4" type="ORF">J0J70_02515</name>
</gene>
<dbReference type="EMBL" id="CP071250">
    <property type="protein sequence ID" value="UUF08899.1"/>
    <property type="molecule type" value="Genomic_DNA"/>
</dbReference>
<protein>
    <submittedName>
        <fullName evidence="4">Nitroreductase</fullName>
    </submittedName>
</protein>
<reference evidence="4" key="1">
    <citation type="submission" date="2021-03" db="EMBL/GenBank/DDBJ databases">
        <title>Comparative Genomics and Metabolomics in the genus Turicibacter.</title>
        <authorList>
            <person name="Maki J."/>
            <person name="Looft T."/>
        </authorList>
    </citation>
    <scope>NUCLEOTIDE SEQUENCE</scope>
    <source>
        <strain evidence="4">ISU324</strain>
    </source>
</reference>
<dbReference type="Gene3D" id="3.40.109.10">
    <property type="entry name" value="NADH Oxidase"/>
    <property type="match status" value="1"/>
</dbReference>
<name>A0A9Q9CH78_9FIRM</name>
<comment type="similarity">
    <text evidence="1">Belongs to the nitroreductase family.</text>
</comment>
<evidence type="ECO:0000313" key="4">
    <source>
        <dbReference type="EMBL" id="UUF08899.1"/>
    </source>
</evidence>
<dbReference type="Gene3D" id="3.40.109.30">
    <property type="entry name" value="putative nitroreductase (tm1586), domain 2"/>
    <property type="match status" value="1"/>
</dbReference>
<dbReference type="SUPFAM" id="SSF55469">
    <property type="entry name" value="FMN-dependent nitroreductase-like"/>
    <property type="match status" value="1"/>
</dbReference>
<sequence length="222" mass="25167">MDIFEAMKKRHSVRRYVDKKIEDSIANELLAYIEECNQKSGMHIQLCLDEPNAFDSFMAHYGSFKNVKNYIAIVGKKGKDFEEQCGYWGEKVVLKATQLGLNTCWVALTFSKGKTVYQVEKGEKLCCVIALGYGETQGVPHKNKPMESLCKTDRPMPEWFKRGMEAALLAPTSLNQQKFFFTLEGNTVTAKAGLGFYTKLDLGIVKAHFEMGAQDAAWQWNH</sequence>
<proteinExistence type="inferred from homology"/>
<evidence type="ECO:0000256" key="1">
    <source>
        <dbReference type="ARBA" id="ARBA00007118"/>
    </source>
</evidence>
<dbReference type="AlphaFoldDB" id="A0A9Q9CH78"/>